<organism evidence="1 2">
    <name type="scientific">Cirrhinus molitorella</name>
    <name type="common">mud carp</name>
    <dbReference type="NCBI Taxonomy" id="172907"/>
    <lineage>
        <taxon>Eukaryota</taxon>
        <taxon>Metazoa</taxon>
        <taxon>Chordata</taxon>
        <taxon>Craniata</taxon>
        <taxon>Vertebrata</taxon>
        <taxon>Euteleostomi</taxon>
        <taxon>Actinopterygii</taxon>
        <taxon>Neopterygii</taxon>
        <taxon>Teleostei</taxon>
        <taxon>Ostariophysi</taxon>
        <taxon>Cypriniformes</taxon>
        <taxon>Cyprinidae</taxon>
        <taxon>Labeoninae</taxon>
        <taxon>Labeonini</taxon>
        <taxon>Cirrhinus</taxon>
    </lineage>
</organism>
<name>A0AA88TC90_9TELE</name>
<accession>A0AA88TC90</accession>
<evidence type="ECO:0000313" key="2">
    <source>
        <dbReference type="Proteomes" id="UP001187343"/>
    </source>
</evidence>
<dbReference type="EMBL" id="JAUYZG010000024">
    <property type="protein sequence ID" value="KAK2870438.1"/>
    <property type="molecule type" value="Genomic_DNA"/>
</dbReference>
<evidence type="ECO:0000313" key="1">
    <source>
        <dbReference type="EMBL" id="KAK2870438.1"/>
    </source>
</evidence>
<gene>
    <name evidence="1" type="ORF">Q8A67_024830</name>
</gene>
<sequence>MRFIGSDGIQRFRALQTVFRSRCVSDAKQSNSSRVFLACGSHQIPSWQIICDAERTVTADSSSSRDTHCRELILGKSSIHWTFSGRFVLPRYHTYASLKRR</sequence>
<protein>
    <submittedName>
        <fullName evidence="1">Uncharacterized protein</fullName>
    </submittedName>
</protein>
<dbReference type="AlphaFoldDB" id="A0AA88TC90"/>
<comment type="caution">
    <text evidence="1">The sequence shown here is derived from an EMBL/GenBank/DDBJ whole genome shotgun (WGS) entry which is preliminary data.</text>
</comment>
<keyword evidence="2" id="KW-1185">Reference proteome</keyword>
<proteinExistence type="predicted"/>
<reference evidence="1" key="1">
    <citation type="submission" date="2023-08" db="EMBL/GenBank/DDBJ databases">
        <title>Chromosome-level Genome Assembly of mud carp (Cirrhinus molitorella).</title>
        <authorList>
            <person name="Liu H."/>
        </authorList>
    </citation>
    <scope>NUCLEOTIDE SEQUENCE</scope>
    <source>
        <strain evidence="1">Prfri</strain>
        <tissue evidence="1">Muscle</tissue>
    </source>
</reference>
<dbReference type="Proteomes" id="UP001187343">
    <property type="component" value="Unassembled WGS sequence"/>
</dbReference>